<proteinExistence type="predicted"/>
<feature type="transmembrane region" description="Helical" evidence="1">
    <location>
        <begin position="113"/>
        <end position="130"/>
    </location>
</feature>
<dbReference type="RefSeq" id="WP_211465162.1">
    <property type="nucleotide sequence ID" value="NZ_JAGSXH010000011.1"/>
</dbReference>
<feature type="transmembrane region" description="Helical" evidence="1">
    <location>
        <begin position="506"/>
        <end position="527"/>
    </location>
</feature>
<feature type="transmembrane region" description="Helical" evidence="1">
    <location>
        <begin position="475"/>
        <end position="494"/>
    </location>
</feature>
<keyword evidence="1" id="KW-0472">Membrane</keyword>
<gene>
    <name evidence="2" type="ORF">KGA66_05395</name>
</gene>
<evidence type="ECO:0000313" key="3">
    <source>
        <dbReference type="Proteomes" id="UP000677913"/>
    </source>
</evidence>
<protein>
    <submittedName>
        <fullName evidence="2">Uncharacterized protein</fullName>
    </submittedName>
</protein>
<evidence type="ECO:0000256" key="1">
    <source>
        <dbReference type="SAM" id="Phobius"/>
    </source>
</evidence>
<comment type="caution">
    <text evidence="2">The sequence shown here is derived from an EMBL/GenBank/DDBJ whole genome shotgun (WGS) entry which is preliminary data.</text>
</comment>
<accession>A0A8J8BBH1</accession>
<feature type="transmembrane region" description="Helical" evidence="1">
    <location>
        <begin position="374"/>
        <end position="393"/>
    </location>
</feature>
<dbReference type="EMBL" id="JAGSXH010000011">
    <property type="protein sequence ID" value="MBS2962470.1"/>
    <property type="molecule type" value="Genomic_DNA"/>
</dbReference>
<feature type="transmembrane region" description="Helical" evidence="1">
    <location>
        <begin position="250"/>
        <end position="270"/>
    </location>
</feature>
<dbReference type="Proteomes" id="UP000677913">
    <property type="component" value="Unassembled WGS sequence"/>
</dbReference>
<feature type="transmembrane region" description="Helical" evidence="1">
    <location>
        <begin position="441"/>
        <end position="460"/>
    </location>
</feature>
<organism evidence="2 3">
    <name type="scientific">Actinocrinis puniceicyclus</name>
    <dbReference type="NCBI Taxonomy" id="977794"/>
    <lineage>
        <taxon>Bacteria</taxon>
        <taxon>Bacillati</taxon>
        <taxon>Actinomycetota</taxon>
        <taxon>Actinomycetes</taxon>
        <taxon>Catenulisporales</taxon>
        <taxon>Actinospicaceae</taxon>
        <taxon>Actinocrinis</taxon>
    </lineage>
</organism>
<keyword evidence="1" id="KW-1133">Transmembrane helix</keyword>
<keyword evidence="3" id="KW-1185">Reference proteome</keyword>
<feature type="transmembrane region" description="Helical" evidence="1">
    <location>
        <begin position="413"/>
        <end position="434"/>
    </location>
</feature>
<feature type="transmembrane region" description="Helical" evidence="1">
    <location>
        <begin position="282"/>
        <end position="301"/>
    </location>
</feature>
<keyword evidence="1" id="KW-0812">Transmembrane</keyword>
<feature type="transmembrane region" description="Helical" evidence="1">
    <location>
        <begin position="88"/>
        <end position="107"/>
    </location>
</feature>
<reference evidence="2" key="1">
    <citation type="submission" date="2021-04" db="EMBL/GenBank/DDBJ databases">
        <title>Genome based classification of Actinospica acidithermotolerans sp. nov., an actinobacterium isolated from an Indonesian hot spring.</title>
        <authorList>
            <person name="Kusuma A.B."/>
            <person name="Putra K.E."/>
            <person name="Nafisah S."/>
            <person name="Loh J."/>
            <person name="Nouioui I."/>
            <person name="Goodfellow M."/>
        </authorList>
    </citation>
    <scope>NUCLEOTIDE SEQUENCE</scope>
    <source>
        <strain evidence="2">DSM 45618</strain>
    </source>
</reference>
<evidence type="ECO:0000313" key="2">
    <source>
        <dbReference type="EMBL" id="MBS2962470.1"/>
    </source>
</evidence>
<feature type="transmembrane region" description="Helical" evidence="1">
    <location>
        <begin position="332"/>
        <end position="362"/>
    </location>
</feature>
<sequence length="685" mass="72768">MGSLVQGRWARSLPGLLPRQRTVTEGAQATGRWSGRDPRALGAALVGAWALPVITHLLRADALLIVVIVYVTGGLIRTGSTVLDRLMITLGLLIGTAIAAGVLFSFWPFGLEPVAVGGTALTVLLAIAAVSRRRPRWPRRVLGSDVPLLAAMGIASAVAYGPLWNASAGHRLAFAALTGDRVRHFSLFDSIHRLGGYTYLMQGKARNVVDPGMLAVYPPGQHFTYALLDIFVTSRTDPGSPTAELMRYEVYTCLGYGFFVLCVAWGARWVAGPALAGWRRTFLVAAIASFLSTGVMTTSVWCGWDPQIFGMGLLALITACALRPPSSGRLHIVLMAALTIAIFLTYELFAPFAALIIVVSAVMYRRRWLPHWRLAVGAAIVTIPVSLSELLSAKQGGLSSSQAALALGFTVPMTKQSLAIIAALSIVGFAARAARRRPTAVAALASSVTCGAAVVAFWAYQHATIHTTSYYFEKAVQAWVIVALVGVGTAGHLLRRPKLPSRGVIGAALGCVAIVAGFVATDSFTYGPIKFSYAKMKPGPHTVWARVWGSGHFIFPSNRDAMSTLLARGLLGDGVPTLTVWQDHTLENINLSLIMAALNHDDGLISPQIYQLDAAPHLGVTADAGWGAQQDDSVTTLEGLLAKSATPLRVIVGNATLAGKLEQWKAQHPGGGLKDVLLIPNLGND</sequence>
<name>A0A8J8BBH1_9ACTN</name>
<dbReference type="AlphaFoldDB" id="A0A8J8BBH1"/>
<feature type="transmembrane region" description="Helical" evidence="1">
    <location>
        <begin position="57"/>
        <end position="76"/>
    </location>
</feature>